<evidence type="ECO:0000313" key="2">
    <source>
        <dbReference type="EMBL" id="GAA4649621.1"/>
    </source>
</evidence>
<reference evidence="3" key="1">
    <citation type="journal article" date="2019" name="Int. J. Syst. Evol. Microbiol.">
        <title>The Global Catalogue of Microorganisms (GCM) 10K type strain sequencing project: providing services to taxonomists for standard genome sequencing and annotation.</title>
        <authorList>
            <consortium name="The Broad Institute Genomics Platform"/>
            <consortium name="The Broad Institute Genome Sequencing Center for Infectious Disease"/>
            <person name="Wu L."/>
            <person name="Ma J."/>
        </authorList>
    </citation>
    <scope>NUCLEOTIDE SEQUENCE [LARGE SCALE GENOMIC DNA]</scope>
    <source>
        <strain evidence="3">JCM 17805</strain>
    </source>
</reference>
<name>A0ABP8V1H5_9GAMM</name>
<proteinExistence type="predicted"/>
<organism evidence="2 3">
    <name type="scientific">Kistimonas scapharcae</name>
    <dbReference type="NCBI Taxonomy" id="1036133"/>
    <lineage>
        <taxon>Bacteria</taxon>
        <taxon>Pseudomonadati</taxon>
        <taxon>Pseudomonadota</taxon>
        <taxon>Gammaproteobacteria</taxon>
        <taxon>Oceanospirillales</taxon>
        <taxon>Endozoicomonadaceae</taxon>
        <taxon>Kistimonas</taxon>
    </lineage>
</organism>
<dbReference type="RefSeq" id="WP_345195557.1">
    <property type="nucleotide sequence ID" value="NZ_BAABFL010000200.1"/>
</dbReference>
<evidence type="ECO:0000313" key="3">
    <source>
        <dbReference type="Proteomes" id="UP001500604"/>
    </source>
</evidence>
<accession>A0ABP8V1H5</accession>
<gene>
    <name evidence="2" type="ORF">GCM10023116_18960</name>
</gene>
<feature type="compositionally biased region" description="Polar residues" evidence="1">
    <location>
        <begin position="73"/>
        <end position="103"/>
    </location>
</feature>
<dbReference type="EMBL" id="BAABFL010000200">
    <property type="protein sequence ID" value="GAA4649621.1"/>
    <property type="molecule type" value="Genomic_DNA"/>
</dbReference>
<protein>
    <submittedName>
        <fullName evidence="2">Uncharacterized protein</fullName>
    </submittedName>
</protein>
<dbReference type="Proteomes" id="UP001500604">
    <property type="component" value="Unassembled WGS sequence"/>
</dbReference>
<keyword evidence="3" id="KW-1185">Reference proteome</keyword>
<comment type="caution">
    <text evidence="2">The sequence shown here is derived from an EMBL/GenBank/DDBJ whole genome shotgun (WGS) entry which is preliminary data.</text>
</comment>
<evidence type="ECO:0000256" key="1">
    <source>
        <dbReference type="SAM" id="MobiDB-lite"/>
    </source>
</evidence>
<sequence length="171" mass="19193">MSIINNRGGVRLFLNDAISYTMRKGGSRGKALLYFIFGKQLSIEKAQQFIEKNGSYPLSGRISTKIKERETTSTHAPSVMQNPSSTHQLSPKKTNQPHTAYQPNSNDSALFDLIIDAFTHHKRPISELEGLTSHQVVDKLQTMGIINQQDMIMIGYNKNSTDFGRVVDYAM</sequence>
<feature type="region of interest" description="Disordered" evidence="1">
    <location>
        <begin position="68"/>
        <end position="103"/>
    </location>
</feature>